<dbReference type="OrthoDB" id="9830329at2"/>
<organism evidence="1 2">
    <name type="scientific">Solidesulfovibrio magneticus (strain ATCC 700980 / DSM 13731 / RS-1)</name>
    <name type="common">Desulfovibrio magneticus</name>
    <dbReference type="NCBI Taxonomy" id="573370"/>
    <lineage>
        <taxon>Bacteria</taxon>
        <taxon>Pseudomonadati</taxon>
        <taxon>Thermodesulfobacteriota</taxon>
        <taxon>Desulfovibrionia</taxon>
        <taxon>Desulfovibrionales</taxon>
        <taxon>Desulfovibrionaceae</taxon>
        <taxon>Solidesulfovibrio</taxon>
    </lineage>
</organism>
<evidence type="ECO:0000313" key="2">
    <source>
        <dbReference type="Proteomes" id="UP000009071"/>
    </source>
</evidence>
<dbReference type="RefSeq" id="WP_015861167.1">
    <property type="nucleotide sequence ID" value="NC_012796.1"/>
</dbReference>
<dbReference type="EMBL" id="AP010904">
    <property type="protein sequence ID" value="BAH75988.1"/>
    <property type="molecule type" value="Genomic_DNA"/>
</dbReference>
<proteinExistence type="predicted"/>
<dbReference type="KEGG" id="dma:DMR_24970"/>
<reference evidence="1 2" key="1">
    <citation type="journal article" date="2009" name="Genome Res.">
        <title>Whole genome sequence of Desulfovibrio magneticus strain RS-1 revealed common gene clusters in magnetotactic bacteria.</title>
        <authorList>
            <person name="Nakazawa H."/>
            <person name="Arakaki A."/>
            <person name="Narita-Yamada S."/>
            <person name="Yashiro I."/>
            <person name="Jinno K."/>
            <person name="Aoki N."/>
            <person name="Tsuruyama A."/>
            <person name="Okamura Y."/>
            <person name="Tanikawa S."/>
            <person name="Fujita N."/>
            <person name="Takeyama H."/>
            <person name="Matsunaga T."/>
        </authorList>
    </citation>
    <scope>NUCLEOTIDE SEQUENCE [LARGE SCALE GENOMIC DNA]</scope>
    <source>
        <strain evidence="2">ATCC 700980 / DSM 13731 / RS-1</strain>
    </source>
</reference>
<dbReference type="STRING" id="573370.DMR_24970"/>
<dbReference type="Proteomes" id="UP000009071">
    <property type="component" value="Chromosome"/>
</dbReference>
<name>C4XTJ1_SOLM1</name>
<protein>
    <submittedName>
        <fullName evidence="1">Uncharacterized protein</fullName>
    </submittedName>
</protein>
<keyword evidence="2" id="KW-1185">Reference proteome</keyword>
<dbReference type="HOGENOM" id="CLU_1364395_0_0_7"/>
<dbReference type="AlphaFoldDB" id="C4XTJ1"/>
<dbReference type="eggNOG" id="ENOG503186U">
    <property type="taxonomic scope" value="Bacteria"/>
</dbReference>
<sequence>MQFEYPASAHCDFADFPVALEVRLGARAGEAVAGASCGTRLWLAQTPHSGFVQGVLSPGSPLPDLAMIYSDTGSDNEFSLKLSFDGFTSFYRETALDTTLRFNVCKHLVRHDAEGYSDPFVAAVDCATGIAASESDPVAFAEAGSVREFIYSNQFDPLPQYLYFFGQWYLFVHQTVIKIVSASGELQTLQYISMPIWSVRHPYFVVTHG</sequence>
<evidence type="ECO:0000313" key="1">
    <source>
        <dbReference type="EMBL" id="BAH75988.1"/>
    </source>
</evidence>
<gene>
    <name evidence="1" type="ordered locus">DMR_24970</name>
</gene>
<accession>C4XTJ1</accession>